<gene>
    <name evidence="1" type="ORF">pFP12.10</name>
</gene>
<dbReference type="RefSeq" id="WP_024067074.1">
    <property type="nucleotide sequence ID" value="NC_023068.1"/>
</dbReference>
<evidence type="ECO:0000313" key="1">
    <source>
        <dbReference type="EMBL" id="AHC28153.1"/>
    </source>
</evidence>
<proteinExistence type="predicted"/>
<geneLocation type="plasmid" evidence="1">
    <name>pFP12</name>
</geneLocation>
<protein>
    <submittedName>
        <fullName evidence="1">Uncharacterized protein</fullName>
    </submittedName>
</protein>
<sequence>MSPEALKRLRNLKEFWDPKMAAVDNDADLARVCFDRARAAAKRAQRGGNPRAMHELAELLAHFAHDLEVADAKRHAA</sequence>
<dbReference type="EMBL" id="KF652072">
    <property type="protein sequence ID" value="AHC28153.1"/>
    <property type="molecule type" value="Genomic_DNA"/>
</dbReference>
<accession>V9QGH6</accession>
<dbReference type="AlphaFoldDB" id="V9QGH6"/>
<name>V9QGH6_9ACTN</name>
<keyword evidence="1" id="KW-0614">Plasmid</keyword>
<organism evidence="1">
    <name type="scientific">Streptomyces sp. F11</name>
    <dbReference type="NCBI Taxonomy" id="319318"/>
    <lineage>
        <taxon>Bacteria</taxon>
        <taxon>Bacillati</taxon>
        <taxon>Actinomycetota</taxon>
        <taxon>Actinomycetes</taxon>
        <taxon>Kitasatosporales</taxon>
        <taxon>Streptomycetaceae</taxon>
        <taxon>Streptomyces</taxon>
    </lineage>
</organism>
<reference evidence="1" key="1">
    <citation type="submission" date="2013-09" db="EMBL/GenBank/DDBJ databases">
        <title>Complete nucleotide sequence of Streptomyces linear plasmid pFP12.</title>
        <authorList>
            <person name="Chen Z."/>
            <person name="Fang P."/>
            <person name="Qin Z."/>
        </authorList>
    </citation>
    <scope>NUCLEOTIDE SEQUENCE</scope>
    <source>
        <strain evidence="1">F11</strain>
        <plasmid evidence="1">pFP12</plasmid>
    </source>
</reference>